<evidence type="ECO:0000313" key="1">
    <source>
        <dbReference type="EMBL" id="EST12735.1"/>
    </source>
</evidence>
<keyword evidence="2" id="KW-1185">Reference proteome</keyword>
<dbReference type="Proteomes" id="UP000018296">
    <property type="component" value="Unassembled WGS sequence"/>
</dbReference>
<accession>V6IZ67</accession>
<reference evidence="1 2" key="1">
    <citation type="journal article" date="2013" name="Genome Announc.">
        <title>Genome Sequence of Sporolactobacillus laevolacticus DSM442, an Efficient Polymer-Grade D-Lactate Producer from Agricultural Waste Cottonseed as a Nitrogen Source.</title>
        <authorList>
            <person name="Wang H."/>
            <person name="Wang L."/>
            <person name="Ju J."/>
            <person name="Yu B."/>
            <person name="Ma Y."/>
        </authorList>
    </citation>
    <scope>NUCLEOTIDE SEQUENCE [LARGE SCALE GENOMIC DNA]</scope>
    <source>
        <strain evidence="1 2">DSM 442</strain>
    </source>
</reference>
<dbReference type="AlphaFoldDB" id="V6IZ67"/>
<evidence type="ECO:0000313" key="2">
    <source>
        <dbReference type="Proteomes" id="UP000018296"/>
    </source>
</evidence>
<proteinExistence type="predicted"/>
<dbReference type="EMBL" id="AWTC01000004">
    <property type="protein sequence ID" value="EST12735.1"/>
    <property type="molecule type" value="Genomic_DNA"/>
</dbReference>
<dbReference type="RefSeq" id="WP_023509319.1">
    <property type="nucleotide sequence ID" value="NZ_AWTC01000004.1"/>
</dbReference>
<comment type="caution">
    <text evidence="1">The sequence shown here is derived from an EMBL/GenBank/DDBJ whole genome shotgun (WGS) entry which is preliminary data.</text>
</comment>
<protein>
    <submittedName>
        <fullName evidence="1">Uncharacterized protein</fullName>
    </submittedName>
</protein>
<organism evidence="1 2">
    <name type="scientific">Sporolactobacillus laevolacticus DSM 442</name>
    <dbReference type="NCBI Taxonomy" id="1395513"/>
    <lineage>
        <taxon>Bacteria</taxon>
        <taxon>Bacillati</taxon>
        <taxon>Bacillota</taxon>
        <taxon>Bacilli</taxon>
        <taxon>Bacillales</taxon>
        <taxon>Sporolactobacillaceae</taxon>
        <taxon>Sporolactobacillus</taxon>
    </lineage>
</organism>
<dbReference type="STRING" id="1395513.P343_05090"/>
<gene>
    <name evidence="1" type="ORF">P343_05090</name>
</gene>
<dbReference type="PATRIC" id="fig|1395513.3.peg.1039"/>
<sequence>MGFKINLFEKKKGHSCCNIKIEEVKADRKTESCCDQTKLDGKADGVK</sequence>
<name>V6IZ67_9BACL</name>